<dbReference type="Proteomes" id="UP000184480">
    <property type="component" value="Unassembled WGS sequence"/>
</dbReference>
<keyword evidence="2" id="KW-1185">Reference proteome</keyword>
<reference evidence="2" key="1">
    <citation type="submission" date="2016-11" db="EMBL/GenBank/DDBJ databases">
        <authorList>
            <person name="Varghese N."/>
            <person name="Submissions S."/>
        </authorList>
    </citation>
    <scope>NUCLEOTIDE SEQUENCE [LARGE SCALE GENOMIC DNA]</scope>
    <source>
        <strain evidence="2">DSM 27370</strain>
    </source>
</reference>
<dbReference type="OrthoDB" id="1038140at2"/>
<gene>
    <name evidence="1" type="ORF">SAMN05444362_12166</name>
</gene>
<sequence length="134" mass="15829">MNTKNLKKQLSERLKTVEDAYKETGRPKIDFSFYPEDLRVNREAEYNVIVLIEAARKIEIENGSDEKLDWTDYSQWKWIPWFRISASGFAFAFTDFDYSRAFAGSGSRLRVLSKITCEYLGETFLDIWEKVQLF</sequence>
<evidence type="ECO:0000313" key="2">
    <source>
        <dbReference type="Proteomes" id="UP000184480"/>
    </source>
</evidence>
<accession>A0A1M5J0A4</accession>
<dbReference type="AlphaFoldDB" id="A0A1M5J0A4"/>
<dbReference type="EMBL" id="FQUC01000021">
    <property type="protein sequence ID" value="SHG33650.1"/>
    <property type="molecule type" value="Genomic_DNA"/>
</dbReference>
<dbReference type="RefSeq" id="WP_062184355.1">
    <property type="nucleotide sequence ID" value="NZ_BBXL01000026.1"/>
</dbReference>
<proteinExistence type="predicted"/>
<organism evidence="1 2">
    <name type="scientific">Dysgonomonas macrotermitis</name>
    <dbReference type="NCBI Taxonomy" id="1346286"/>
    <lineage>
        <taxon>Bacteria</taxon>
        <taxon>Pseudomonadati</taxon>
        <taxon>Bacteroidota</taxon>
        <taxon>Bacteroidia</taxon>
        <taxon>Bacteroidales</taxon>
        <taxon>Dysgonomonadaceae</taxon>
        <taxon>Dysgonomonas</taxon>
    </lineage>
</organism>
<dbReference type="STRING" id="1346286.SAMN05444362_12166"/>
<evidence type="ECO:0000313" key="1">
    <source>
        <dbReference type="EMBL" id="SHG33650.1"/>
    </source>
</evidence>
<name>A0A1M5J0A4_9BACT</name>
<protein>
    <submittedName>
        <fullName evidence="1">Uncharacterized protein</fullName>
    </submittedName>
</protein>